<dbReference type="EMBL" id="OC965953">
    <property type="protein sequence ID" value="CAD7665997.1"/>
    <property type="molecule type" value="Genomic_DNA"/>
</dbReference>
<name>A0A7R9R2B4_9ACAR</name>
<gene>
    <name evidence="1" type="ORF">ONB1V03_LOCUS22549</name>
</gene>
<protein>
    <submittedName>
        <fullName evidence="1">Uncharacterized protein</fullName>
    </submittedName>
</protein>
<organism evidence="1">
    <name type="scientific">Oppiella nova</name>
    <dbReference type="NCBI Taxonomy" id="334625"/>
    <lineage>
        <taxon>Eukaryota</taxon>
        <taxon>Metazoa</taxon>
        <taxon>Ecdysozoa</taxon>
        <taxon>Arthropoda</taxon>
        <taxon>Chelicerata</taxon>
        <taxon>Arachnida</taxon>
        <taxon>Acari</taxon>
        <taxon>Acariformes</taxon>
        <taxon>Sarcoptiformes</taxon>
        <taxon>Oribatida</taxon>
        <taxon>Brachypylina</taxon>
        <taxon>Oppioidea</taxon>
        <taxon>Oppiidae</taxon>
        <taxon>Oppiella</taxon>
    </lineage>
</organism>
<evidence type="ECO:0000313" key="2">
    <source>
        <dbReference type="Proteomes" id="UP000728032"/>
    </source>
</evidence>
<evidence type="ECO:0000313" key="1">
    <source>
        <dbReference type="EMBL" id="CAD7665997.1"/>
    </source>
</evidence>
<sequence>MITWSLIRLHDYCVSPIRRTHLLWIKWLNVITTKPNQPKRLR</sequence>
<reference evidence="1" key="1">
    <citation type="submission" date="2020-11" db="EMBL/GenBank/DDBJ databases">
        <authorList>
            <person name="Tran Van P."/>
        </authorList>
    </citation>
    <scope>NUCLEOTIDE SEQUENCE</scope>
</reference>
<dbReference type="EMBL" id="CAJPVJ010051128">
    <property type="protein sequence ID" value="CAG2183128.1"/>
    <property type="molecule type" value="Genomic_DNA"/>
</dbReference>
<keyword evidence="2" id="KW-1185">Reference proteome</keyword>
<proteinExistence type="predicted"/>
<dbReference type="Proteomes" id="UP000728032">
    <property type="component" value="Unassembled WGS sequence"/>
</dbReference>
<dbReference type="AlphaFoldDB" id="A0A7R9R2B4"/>
<accession>A0A7R9R2B4</accession>